<dbReference type="AlphaFoldDB" id="A0AAW2JD32"/>
<organism evidence="2">
    <name type="scientific">Sesamum radiatum</name>
    <name type="common">Black benniseed</name>
    <dbReference type="NCBI Taxonomy" id="300843"/>
    <lineage>
        <taxon>Eukaryota</taxon>
        <taxon>Viridiplantae</taxon>
        <taxon>Streptophyta</taxon>
        <taxon>Embryophyta</taxon>
        <taxon>Tracheophyta</taxon>
        <taxon>Spermatophyta</taxon>
        <taxon>Magnoliopsida</taxon>
        <taxon>eudicotyledons</taxon>
        <taxon>Gunneridae</taxon>
        <taxon>Pentapetalae</taxon>
        <taxon>asterids</taxon>
        <taxon>lamiids</taxon>
        <taxon>Lamiales</taxon>
        <taxon>Pedaliaceae</taxon>
        <taxon>Sesamum</taxon>
    </lineage>
</organism>
<dbReference type="PANTHER" id="PTHR37610:SF40">
    <property type="entry name" value="OS01G0909600 PROTEIN"/>
    <property type="match status" value="1"/>
</dbReference>
<name>A0AAW2JD32_SESRA</name>
<reference evidence="2" key="2">
    <citation type="journal article" date="2024" name="Plant">
        <title>Genomic evolution and insights into agronomic trait innovations of Sesamum species.</title>
        <authorList>
            <person name="Miao H."/>
            <person name="Wang L."/>
            <person name="Qu L."/>
            <person name="Liu H."/>
            <person name="Sun Y."/>
            <person name="Le M."/>
            <person name="Wang Q."/>
            <person name="Wei S."/>
            <person name="Zheng Y."/>
            <person name="Lin W."/>
            <person name="Duan Y."/>
            <person name="Cao H."/>
            <person name="Xiong S."/>
            <person name="Wang X."/>
            <person name="Wei L."/>
            <person name="Li C."/>
            <person name="Ma Q."/>
            <person name="Ju M."/>
            <person name="Zhao R."/>
            <person name="Li G."/>
            <person name="Mu C."/>
            <person name="Tian Q."/>
            <person name="Mei H."/>
            <person name="Zhang T."/>
            <person name="Gao T."/>
            <person name="Zhang H."/>
        </authorList>
    </citation>
    <scope>NUCLEOTIDE SEQUENCE</scope>
    <source>
        <strain evidence="2">G02</strain>
    </source>
</reference>
<comment type="caution">
    <text evidence="2">The sequence shown here is derived from an EMBL/GenBank/DDBJ whole genome shotgun (WGS) entry which is preliminary data.</text>
</comment>
<accession>A0AAW2JD32</accession>
<sequence>MKASTEFHMTSINKNPSLPCEGLWILRLYNTICAIHSDKATVEPGSSIGNATAIQIAPDQEHMQLQSSDHPGMVMVSSLLTGNNYFAWSRAVRRALTAKMKLDFIDGFVVRPTGNGEDFKRWNHTDSMLTTWILNCMSKELAEAFMHVESSCELWLEQQAWFSESNSSMIYQQQREIGQVTQGNMSITEYYTKLKKLWDELMCLAPTPKCTCSGCTCGASKDMAEMHSSNQLIQFLVGLNGVYDKLVKSGHSKDTCFKIHGVPDWYKDLTDQKKRTGGRGIGLAVVIAGESCSVQSEGVTNITDIIRSELKKYMQGEVPLDHLKVNFAQLDNFAGTS</sequence>
<feature type="non-terminal residue" evidence="2">
    <location>
        <position position="337"/>
    </location>
</feature>
<gene>
    <name evidence="2" type="ORF">Sradi_7025800</name>
</gene>
<dbReference type="EMBL" id="JACGWJ010000534">
    <property type="protein sequence ID" value="KAL0291445.1"/>
    <property type="molecule type" value="Genomic_DNA"/>
</dbReference>
<proteinExistence type="predicted"/>
<feature type="domain" description="Retrotransposon Copia-like N-terminal" evidence="1">
    <location>
        <begin position="67"/>
        <end position="112"/>
    </location>
</feature>
<dbReference type="Pfam" id="PF14244">
    <property type="entry name" value="Retrotran_gag_3"/>
    <property type="match status" value="1"/>
</dbReference>
<protein>
    <recommendedName>
        <fullName evidence="1">Retrotransposon Copia-like N-terminal domain-containing protein</fullName>
    </recommendedName>
</protein>
<reference evidence="2" key="1">
    <citation type="submission" date="2020-06" db="EMBL/GenBank/DDBJ databases">
        <authorList>
            <person name="Li T."/>
            <person name="Hu X."/>
            <person name="Zhang T."/>
            <person name="Song X."/>
            <person name="Zhang H."/>
            <person name="Dai N."/>
            <person name="Sheng W."/>
            <person name="Hou X."/>
            <person name="Wei L."/>
        </authorList>
    </citation>
    <scope>NUCLEOTIDE SEQUENCE</scope>
    <source>
        <strain evidence="2">G02</strain>
        <tissue evidence="2">Leaf</tissue>
    </source>
</reference>
<evidence type="ECO:0000313" key="2">
    <source>
        <dbReference type="EMBL" id="KAL0291445.1"/>
    </source>
</evidence>
<evidence type="ECO:0000259" key="1">
    <source>
        <dbReference type="Pfam" id="PF14244"/>
    </source>
</evidence>
<dbReference type="InterPro" id="IPR029472">
    <property type="entry name" value="Copia-like_N"/>
</dbReference>
<dbReference type="PANTHER" id="PTHR37610">
    <property type="entry name" value="CCHC-TYPE DOMAIN-CONTAINING PROTEIN"/>
    <property type="match status" value="1"/>
</dbReference>